<comment type="caution">
    <text evidence="2">The sequence shown here is derived from an EMBL/GenBank/DDBJ whole genome shotgun (WGS) entry which is preliminary data.</text>
</comment>
<sequence length="79" mass="8699">MLQVDLRQALSHFSAHVTGLRLPRTWSAIGRKVRIGSLLVSGIFPVRDPPGTEGGAGRTHPIETVTGKRPWNYPSVNQR</sequence>
<keyword evidence="3" id="KW-1185">Reference proteome</keyword>
<dbReference type="Proteomes" id="UP001500177">
    <property type="component" value="Unassembled WGS sequence"/>
</dbReference>
<name>A0ABN2AJ67_9MICO</name>
<accession>A0ABN2AJ67</accession>
<organism evidence="2 3">
    <name type="scientific">Brevibacterium permense</name>
    <dbReference type="NCBI Taxonomy" id="234834"/>
    <lineage>
        <taxon>Bacteria</taxon>
        <taxon>Bacillati</taxon>
        <taxon>Actinomycetota</taxon>
        <taxon>Actinomycetes</taxon>
        <taxon>Micrococcales</taxon>
        <taxon>Brevibacteriaceae</taxon>
        <taxon>Brevibacterium</taxon>
    </lineage>
</organism>
<evidence type="ECO:0000256" key="1">
    <source>
        <dbReference type="SAM" id="MobiDB-lite"/>
    </source>
</evidence>
<evidence type="ECO:0000313" key="2">
    <source>
        <dbReference type="EMBL" id="GAA1520094.1"/>
    </source>
</evidence>
<protein>
    <submittedName>
        <fullName evidence="2">Uncharacterized protein</fullName>
    </submittedName>
</protein>
<dbReference type="EMBL" id="BAAALX010000011">
    <property type="protein sequence ID" value="GAA1520094.1"/>
    <property type="molecule type" value="Genomic_DNA"/>
</dbReference>
<gene>
    <name evidence="2" type="ORF">GCM10009690_24000</name>
</gene>
<feature type="region of interest" description="Disordered" evidence="1">
    <location>
        <begin position="48"/>
        <end position="79"/>
    </location>
</feature>
<reference evidence="2 3" key="1">
    <citation type="journal article" date="2019" name="Int. J. Syst. Evol. Microbiol.">
        <title>The Global Catalogue of Microorganisms (GCM) 10K type strain sequencing project: providing services to taxonomists for standard genome sequencing and annotation.</title>
        <authorList>
            <consortium name="The Broad Institute Genomics Platform"/>
            <consortium name="The Broad Institute Genome Sequencing Center for Infectious Disease"/>
            <person name="Wu L."/>
            <person name="Ma J."/>
        </authorList>
    </citation>
    <scope>NUCLEOTIDE SEQUENCE [LARGE SCALE GENOMIC DNA]</scope>
    <source>
        <strain evidence="2 3">JCM 13318</strain>
    </source>
</reference>
<evidence type="ECO:0000313" key="3">
    <source>
        <dbReference type="Proteomes" id="UP001500177"/>
    </source>
</evidence>
<proteinExistence type="predicted"/>